<evidence type="ECO:0000256" key="1">
    <source>
        <dbReference type="SAM" id="MobiDB-lite"/>
    </source>
</evidence>
<accession>A0A835RLT7</accession>
<reference evidence="2 3" key="1">
    <citation type="journal article" date="2020" name="Nat. Food">
        <title>A phased Vanilla planifolia genome enables genetic improvement of flavour and production.</title>
        <authorList>
            <person name="Hasing T."/>
            <person name="Tang H."/>
            <person name="Brym M."/>
            <person name="Khazi F."/>
            <person name="Huang T."/>
            <person name="Chambers A.H."/>
        </authorList>
    </citation>
    <scope>NUCLEOTIDE SEQUENCE [LARGE SCALE GENOMIC DNA]</scope>
    <source>
        <tissue evidence="2">Leaf</tissue>
    </source>
</reference>
<evidence type="ECO:0000313" key="3">
    <source>
        <dbReference type="Proteomes" id="UP000639772"/>
    </source>
</evidence>
<gene>
    <name evidence="2" type="ORF">HPP92_004918</name>
</gene>
<proteinExistence type="predicted"/>
<protein>
    <submittedName>
        <fullName evidence="2">Uncharacterized protein</fullName>
    </submittedName>
</protein>
<feature type="compositionally biased region" description="Basic residues" evidence="1">
    <location>
        <begin position="12"/>
        <end position="27"/>
    </location>
</feature>
<dbReference type="EMBL" id="JADCNM010000002">
    <property type="protein sequence ID" value="KAG0493924.1"/>
    <property type="molecule type" value="Genomic_DNA"/>
</dbReference>
<name>A0A835RLT7_VANPL</name>
<comment type="caution">
    <text evidence="2">The sequence shown here is derived from an EMBL/GenBank/DDBJ whole genome shotgun (WGS) entry which is preliminary data.</text>
</comment>
<feature type="region of interest" description="Disordered" evidence="1">
    <location>
        <begin position="1"/>
        <end position="54"/>
    </location>
</feature>
<dbReference type="AlphaFoldDB" id="A0A835RLT7"/>
<evidence type="ECO:0000313" key="2">
    <source>
        <dbReference type="EMBL" id="KAG0493924.1"/>
    </source>
</evidence>
<dbReference type="Proteomes" id="UP000639772">
    <property type="component" value="Unassembled WGS sequence"/>
</dbReference>
<organism evidence="2 3">
    <name type="scientific">Vanilla planifolia</name>
    <name type="common">Vanilla</name>
    <dbReference type="NCBI Taxonomy" id="51239"/>
    <lineage>
        <taxon>Eukaryota</taxon>
        <taxon>Viridiplantae</taxon>
        <taxon>Streptophyta</taxon>
        <taxon>Embryophyta</taxon>
        <taxon>Tracheophyta</taxon>
        <taxon>Spermatophyta</taxon>
        <taxon>Magnoliopsida</taxon>
        <taxon>Liliopsida</taxon>
        <taxon>Asparagales</taxon>
        <taxon>Orchidaceae</taxon>
        <taxon>Vanilloideae</taxon>
        <taxon>Vanilleae</taxon>
        <taxon>Vanilla</taxon>
    </lineage>
</organism>
<sequence>MTQYLPRCGGGVRRRGSNVAGRRRRGRTSVDLKAGSVGGAVPYGGVSPAEDREA</sequence>